<dbReference type="HOGENOM" id="CLU_1202627_0_0_2"/>
<sequence length="230" mass="25856">MKPPNPIEQLQDTVDKWDRYSVHEVHLAVIDALKEISEEEFRKIYGKMICDNDKYGEMVIDPRIKVWAIDNNGYMLTGPGAEYILHCTEVPHGNSEEEARKMAQQIYERAFRKVGGDVEKYIISICRSFATELKNPSGMWSDPGIGEFVSLYGNNIIKSGSITWFRKDSASSSLNSGVIILGSTLIGSVPTKVFLQGLSGDLNTMIQAFLNSFNEIHPHNQHQESLLVFA</sequence>
<dbReference type="GeneID" id="14401669"/>
<keyword evidence="1" id="KW-0614">Plasmid</keyword>
<gene>
    <name evidence="1" type="ordered locus">Metho_2707</name>
</gene>
<dbReference type="AlphaFoldDB" id="L0L0I7"/>
<accession>L0L0I7</accession>
<keyword evidence="2" id="KW-1185">Reference proteome</keyword>
<name>L0L0I7_METHD</name>
<proteinExistence type="predicted"/>
<evidence type="ECO:0000313" key="1">
    <source>
        <dbReference type="EMBL" id="AGB50836.1"/>
    </source>
</evidence>
<dbReference type="Proteomes" id="UP000010866">
    <property type="component" value="Plasmid pMETHO01"/>
</dbReference>
<dbReference type="KEGG" id="mhz:Metho_2707"/>
<protein>
    <submittedName>
        <fullName evidence="1">Uncharacterized protein</fullName>
    </submittedName>
</protein>
<dbReference type="RefSeq" id="WP_015313968.1">
    <property type="nucleotide sequence ID" value="NC_019972.1"/>
</dbReference>
<organism evidence="1 2">
    <name type="scientific">Methanomethylovorans hollandica (strain DSM 15978 / NBRC 107637 / DMS1)</name>
    <dbReference type="NCBI Taxonomy" id="867904"/>
    <lineage>
        <taxon>Archaea</taxon>
        <taxon>Methanobacteriati</taxon>
        <taxon>Methanobacteriota</taxon>
        <taxon>Stenosarchaea group</taxon>
        <taxon>Methanomicrobia</taxon>
        <taxon>Methanosarcinales</taxon>
        <taxon>Methanosarcinaceae</taxon>
        <taxon>Methanomethylovorans</taxon>
    </lineage>
</organism>
<geneLocation type="plasmid" evidence="1 2">
    <name>pMETHO01</name>
</geneLocation>
<dbReference type="EMBL" id="CP003363">
    <property type="protein sequence ID" value="AGB50836.1"/>
    <property type="molecule type" value="Genomic_DNA"/>
</dbReference>
<reference evidence="2" key="1">
    <citation type="submission" date="2012-02" db="EMBL/GenBank/DDBJ databases">
        <title>Complete sequence of plasmid of Methanomethylovorans hollandica DSM 15978.</title>
        <authorList>
            <person name="Lucas S."/>
            <person name="Copeland A."/>
            <person name="Lapidus A."/>
            <person name="Glavina del Rio T."/>
            <person name="Dalin E."/>
            <person name="Tice H."/>
            <person name="Bruce D."/>
            <person name="Goodwin L."/>
            <person name="Pitluck S."/>
            <person name="Peters L."/>
            <person name="Mikhailova N."/>
            <person name="Held B."/>
            <person name="Kyrpides N."/>
            <person name="Mavromatis K."/>
            <person name="Ivanova N."/>
            <person name="Brettin T."/>
            <person name="Detter J.C."/>
            <person name="Han C."/>
            <person name="Larimer F."/>
            <person name="Land M."/>
            <person name="Hauser L."/>
            <person name="Markowitz V."/>
            <person name="Cheng J.-F."/>
            <person name="Hugenholtz P."/>
            <person name="Woyke T."/>
            <person name="Wu D."/>
            <person name="Spring S."/>
            <person name="Schroeder M."/>
            <person name="Brambilla E."/>
            <person name="Klenk H.-P."/>
            <person name="Eisen J.A."/>
        </authorList>
    </citation>
    <scope>NUCLEOTIDE SEQUENCE [LARGE SCALE GENOMIC DNA]</scope>
    <source>
        <strain evidence="2">DSM 15978 / NBRC 107637 / DMS1</strain>
        <plasmid evidence="2">Plasmid pMETHO01</plasmid>
    </source>
</reference>
<evidence type="ECO:0000313" key="2">
    <source>
        <dbReference type="Proteomes" id="UP000010866"/>
    </source>
</evidence>